<sequence length="218" mass="23960">MAGANKGSFLRCQNTALRNGIKSKKMSRADILEAIKKNKPQSLSLPDLSVFQHEISPEILVADFIKTSTGNMSNVVDLTTSEVDLSVFLEEFIAENFPKATKFYDTRSSGKEIPENVDFQENIDLFIAEPKLGVAENGCLWLDEGILKHRVAPFACQHTLMVIDHHNIVPTMHQAYQILNINETGYGVFIAGPSKTADIEQSLVIGAQGAVSNTVILI</sequence>
<accession>A0A2R3Z5U8</accession>
<evidence type="ECO:0000313" key="3">
    <source>
        <dbReference type="Proteomes" id="UP000241507"/>
    </source>
</evidence>
<dbReference type="SUPFAM" id="SSF100950">
    <property type="entry name" value="NagB/RpiA/CoA transferase-like"/>
    <property type="match status" value="1"/>
</dbReference>
<keyword evidence="3" id="KW-1185">Reference proteome</keyword>
<dbReference type="InterPro" id="IPR037171">
    <property type="entry name" value="NagB/RpiA_transferase-like"/>
</dbReference>
<dbReference type="Proteomes" id="UP000241507">
    <property type="component" value="Chromosome"/>
</dbReference>
<proteinExistence type="predicted"/>
<gene>
    <name evidence="2" type="ORF">C7S20_10365</name>
</gene>
<dbReference type="KEGG" id="grs:C7S20_10365"/>
<dbReference type="EMBL" id="CP028136">
    <property type="protein sequence ID" value="AVR45635.1"/>
    <property type="molecule type" value="Genomic_DNA"/>
</dbReference>
<dbReference type="InterPro" id="IPR003741">
    <property type="entry name" value="LUD_dom"/>
</dbReference>
<dbReference type="InterPro" id="IPR024185">
    <property type="entry name" value="FTHF_cligase-like_sf"/>
</dbReference>
<organism evidence="2 3">
    <name type="scientific">Christiangramia fulva</name>
    <dbReference type="NCBI Taxonomy" id="2126553"/>
    <lineage>
        <taxon>Bacteria</taxon>
        <taxon>Pseudomonadati</taxon>
        <taxon>Bacteroidota</taxon>
        <taxon>Flavobacteriia</taxon>
        <taxon>Flavobacteriales</taxon>
        <taxon>Flavobacteriaceae</taxon>
        <taxon>Christiangramia</taxon>
    </lineage>
</organism>
<evidence type="ECO:0000259" key="1">
    <source>
        <dbReference type="Pfam" id="PF02589"/>
    </source>
</evidence>
<dbReference type="Pfam" id="PF02589">
    <property type="entry name" value="LUD_dom"/>
    <property type="match status" value="1"/>
</dbReference>
<feature type="domain" description="LUD" evidence="1">
    <location>
        <begin position="32"/>
        <end position="218"/>
    </location>
</feature>
<dbReference type="PANTHER" id="PTHR43682:SF1">
    <property type="entry name" value="LACTATE UTILIZATION PROTEIN C"/>
    <property type="match status" value="1"/>
</dbReference>
<dbReference type="PANTHER" id="PTHR43682">
    <property type="entry name" value="LACTATE UTILIZATION PROTEIN C"/>
    <property type="match status" value="1"/>
</dbReference>
<dbReference type="AlphaFoldDB" id="A0A2R3Z5U8"/>
<protein>
    <submittedName>
        <fullName evidence="2">Lactate utilization protein B/C</fullName>
    </submittedName>
</protein>
<evidence type="ECO:0000313" key="2">
    <source>
        <dbReference type="EMBL" id="AVR45635.1"/>
    </source>
</evidence>
<dbReference type="Gene3D" id="3.40.50.10420">
    <property type="entry name" value="NagB/RpiA/CoA transferase-like"/>
    <property type="match status" value="1"/>
</dbReference>
<reference evidence="3" key="1">
    <citation type="submission" date="2018-03" db="EMBL/GenBank/DDBJ databases">
        <title>Gramella fulva sp. nov., isolated from a dry surface of tidal flat.</title>
        <authorList>
            <person name="Hwang S.H."/>
            <person name="Hwang W.M."/>
            <person name="Kang K."/>
            <person name="Ahn T.-Y."/>
        </authorList>
    </citation>
    <scope>NUCLEOTIDE SEQUENCE [LARGE SCALE GENOMIC DNA]</scope>
    <source>
        <strain evidence="3">SH35</strain>
    </source>
</reference>
<name>A0A2R3Z5U8_9FLAO</name>